<dbReference type="PROSITE" id="PS51318">
    <property type="entry name" value="TAT"/>
    <property type="match status" value="1"/>
</dbReference>
<organism evidence="4 5">
    <name type="scientific">Sphingomonas corticis</name>
    <dbReference type="NCBI Taxonomy" id="2722791"/>
    <lineage>
        <taxon>Bacteria</taxon>
        <taxon>Pseudomonadati</taxon>
        <taxon>Pseudomonadota</taxon>
        <taxon>Alphaproteobacteria</taxon>
        <taxon>Sphingomonadales</taxon>
        <taxon>Sphingomonadaceae</taxon>
        <taxon>Sphingomonas</taxon>
    </lineage>
</organism>
<dbReference type="PANTHER" id="PTHR46825:SF15">
    <property type="entry name" value="BETA-LACTAMASE-RELATED DOMAIN-CONTAINING PROTEIN"/>
    <property type="match status" value="1"/>
</dbReference>
<reference evidence="4 5" key="1">
    <citation type="submission" date="2020-03" db="EMBL/GenBank/DDBJ databases">
        <authorList>
            <person name="Wang L."/>
            <person name="He N."/>
            <person name="Li Y."/>
            <person name="Fang Y."/>
            <person name="Zhang F."/>
        </authorList>
    </citation>
    <scope>NUCLEOTIDE SEQUENCE [LARGE SCALE GENOMIC DNA]</scope>
    <source>
        <strain evidence="4 5">36D10-4-7</strain>
    </source>
</reference>
<evidence type="ECO:0000313" key="5">
    <source>
        <dbReference type="Proteomes" id="UP000732399"/>
    </source>
</evidence>
<evidence type="ECO:0000259" key="3">
    <source>
        <dbReference type="Pfam" id="PF11954"/>
    </source>
</evidence>
<evidence type="ECO:0000256" key="1">
    <source>
        <dbReference type="SAM" id="SignalP"/>
    </source>
</evidence>
<protein>
    <submittedName>
        <fullName evidence="4">Serine hydrolase</fullName>
    </submittedName>
</protein>
<dbReference type="Gene3D" id="2.40.128.600">
    <property type="match status" value="1"/>
</dbReference>
<accession>A0ABX1CQ60</accession>
<name>A0ABX1CQ60_9SPHN</name>
<keyword evidence="1" id="KW-0732">Signal</keyword>
<feature type="signal peptide" evidence="1">
    <location>
        <begin position="1"/>
        <end position="29"/>
    </location>
</feature>
<feature type="domain" description="Beta-lactamase-related" evidence="2">
    <location>
        <begin position="38"/>
        <end position="388"/>
    </location>
</feature>
<dbReference type="InterPro" id="IPR050491">
    <property type="entry name" value="AmpC-like"/>
</dbReference>
<keyword evidence="5" id="KW-1185">Reference proteome</keyword>
<sequence>MAQARYSRREALLAGGAAAALLATRAATAQGMREDDRVDALVAQFMRAFDTPGMAVALVRLGTPALARGYGVRRLGEAARVDGDTLFGIASNSKAFVAAGLAMLVDAGKIGWDEPVVRYLPDFATSDPVVTRAMTVRDLLCHRSGLPLGAGDLMQFPLSDHTRADIVRGLRHLPFERGFRSGYAYDNILYVVAGVLIERVSGQDYEDYITQRVLRPLGMRAAVADRSLLRTANVVARHARLGPPARGIGALSVVAADESIAGSPAGGIHAGAAEIALWLQTQLARGVTPAGRRLWSEESATEMWTPQVITGAGAGATADDPTRSVISGYALGWGVRDYRGHRLIAHSGGLSGQVTQTALLPEQGIGVAVLTNVEDGISTQLRNALLDLALAAPPFDWLAAAQRQREQNEREVRELAGGGDFAVPPGGPSLPLATYAGRYRDPWYGDIVVREAGARLSIDFTRTPVFRSVLEPFGPDRFRTRFAPGAGEDAVVGFVIEGGRPVRLELKALSPLADFSYDFQHLRPERIGS</sequence>
<gene>
    <name evidence="4" type="ORF">HBH26_07885</name>
</gene>
<dbReference type="Gene3D" id="3.40.710.10">
    <property type="entry name" value="DD-peptidase/beta-lactamase superfamily"/>
    <property type="match status" value="1"/>
</dbReference>
<dbReference type="SUPFAM" id="SSF56601">
    <property type="entry name" value="beta-lactamase/transpeptidase-like"/>
    <property type="match status" value="1"/>
</dbReference>
<evidence type="ECO:0000313" key="4">
    <source>
        <dbReference type="EMBL" id="NJR78502.1"/>
    </source>
</evidence>
<dbReference type="Proteomes" id="UP000732399">
    <property type="component" value="Unassembled WGS sequence"/>
</dbReference>
<evidence type="ECO:0000259" key="2">
    <source>
        <dbReference type="Pfam" id="PF00144"/>
    </source>
</evidence>
<dbReference type="Pfam" id="PF11954">
    <property type="entry name" value="DUF3471"/>
    <property type="match status" value="1"/>
</dbReference>
<dbReference type="InterPro" id="IPR021860">
    <property type="entry name" value="Peptidase_S12_Pab87-rel_C"/>
</dbReference>
<dbReference type="EMBL" id="JAAVJH010000004">
    <property type="protein sequence ID" value="NJR78502.1"/>
    <property type="molecule type" value="Genomic_DNA"/>
</dbReference>
<dbReference type="InterPro" id="IPR001466">
    <property type="entry name" value="Beta-lactam-related"/>
</dbReference>
<dbReference type="Pfam" id="PF00144">
    <property type="entry name" value="Beta-lactamase"/>
    <property type="match status" value="1"/>
</dbReference>
<proteinExistence type="predicted"/>
<dbReference type="InterPro" id="IPR012338">
    <property type="entry name" value="Beta-lactam/transpept-like"/>
</dbReference>
<feature type="chain" id="PRO_5045342557" evidence="1">
    <location>
        <begin position="30"/>
        <end position="529"/>
    </location>
</feature>
<dbReference type="InterPro" id="IPR006311">
    <property type="entry name" value="TAT_signal"/>
</dbReference>
<feature type="domain" description="Peptidase S12 Pab87-related C-terminal" evidence="3">
    <location>
        <begin position="424"/>
        <end position="523"/>
    </location>
</feature>
<dbReference type="PANTHER" id="PTHR46825">
    <property type="entry name" value="D-ALANYL-D-ALANINE-CARBOXYPEPTIDASE/ENDOPEPTIDASE AMPH"/>
    <property type="match status" value="1"/>
</dbReference>
<dbReference type="RefSeq" id="WP_168134048.1">
    <property type="nucleotide sequence ID" value="NZ_JAAVJH010000004.1"/>
</dbReference>
<dbReference type="GO" id="GO:0016787">
    <property type="term" value="F:hydrolase activity"/>
    <property type="evidence" value="ECO:0007669"/>
    <property type="project" value="UniProtKB-KW"/>
</dbReference>
<comment type="caution">
    <text evidence="4">The sequence shown here is derived from an EMBL/GenBank/DDBJ whole genome shotgun (WGS) entry which is preliminary data.</text>
</comment>
<keyword evidence="4" id="KW-0378">Hydrolase</keyword>